<dbReference type="PANTHER" id="PTHR36966:SF1">
    <property type="entry name" value="REP-ASSOCIATED TYROSINE TRANSPOSASE"/>
    <property type="match status" value="1"/>
</dbReference>
<dbReference type="PANTHER" id="PTHR36966">
    <property type="entry name" value="REP-ASSOCIATED TYROSINE TRANSPOSASE"/>
    <property type="match status" value="1"/>
</dbReference>
<dbReference type="Proteomes" id="UP000611945">
    <property type="component" value="Unassembled WGS sequence"/>
</dbReference>
<dbReference type="Gene3D" id="3.30.70.1290">
    <property type="entry name" value="Transposase IS200-like"/>
    <property type="match status" value="1"/>
</dbReference>
<evidence type="ECO:0000313" key="2">
    <source>
        <dbReference type="EMBL" id="MBD7977606.1"/>
    </source>
</evidence>
<gene>
    <name evidence="2" type="ORF">H9642_10435</name>
</gene>
<evidence type="ECO:0000259" key="1">
    <source>
        <dbReference type="SMART" id="SM01321"/>
    </source>
</evidence>
<dbReference type="EMBL" id="JACSQG010000004">
    <property type="protein sequence ID" value="MBD7977606.1"/>
    <property type="molecule type" value="Genomic_DNA"/>
</dbReference>
<dbReference type="SUPFAM" id="SSF143422">
    <property type="entry name" value="Transposase IS200-like"/>
    <property type="match status" value="1"/>
</dbReference>
<dbReference type="RefSeq" id="WP_251836379.1">
    <property type="nucleotide sequence ID" value="NZ_JACSQG010000004.1"/>
</dbReference>
<sequence length="177" mass="20813">MANYRRVCCPGGTYFFTHTLARRRNNDLLVSNVDALRQAVATVKRRHPFHIHAWVVLLEHLHCVLELPSGDVDFALRWRLIKLIFSRSVAATERSSMTRLVRGERGIWQRRYWEHLIRDEQDLLRHLDYVHINPLKHVERVCDWPYSTFHRLVEQGVYPADWAGGPETEHASIQGDP</sequence>
<name>A0ABR8TPC9_9PSED</name>
<protein>
    <submittedName>
        <fullName evidence="2">Transposase</fullName>
    </submittedName>
</protein>
<feature type="domain" description="Transposase IS200-like" evidence="1">
    <location>
        <begin position="9"/>
        <end position="133"/>
    </location>
</feature>
<comment type="caution">
    <text evidence="2">The sequence shown here is derived from an EMBL/GenBank/DDBJ whole genome shotgun (WGS) entry which is preliminary data.</text>
</comment>
<dbReference type="SMART" id="SM01321">
    <property type="entry name" value="Y1_Tnp"/>
    <property type="match status" value="1"/>
</dbReference>
<accession>A0ABR8TPC9</accession>
<evidence type="ECO:0000313" key="3">
    <source>
        <dbReference type="Proteomes" id="UP000611945"/>
    </source>
</evidence>
<dbReference type="InterPro" id="IPR052715">
    <property type="entry name" value="RAYT_transposase"/>
</dbReference>
<organism evidence="2 3">
    <name type="scientific">Serpens gallinarum</name>
    <dbReference type="NCBI Taxonomy" id="2763075"/>
    <lineage>
        <taxon>Bacteria</taxon>
        <taxon>Pseudomonadati</taxon>
        <taxon>Pseudomonadota</taxon>
        <taxon>Gammaproteobacteria</taxon>
        <taxon>Pseudomonadales</taxon>
        <taxon>Pseudomonadaceae</taxon>
        <taxon>Pseudomonas</taxon>
    </lineage>
</organism>
<dbReference type="InterPro" id="IPR036515">
    <property type="entry name" value="Transposase_17_sf"/>
</dbReference>
<proteinExistence type="predicted"/>
<reference evidence="2 3" key="1">
    <citation type="submission" date="2020-08" db="EMBL/GenBank/DDBJ databases">
        <title>A Genomic Blueprint of the Chicken Gut Microbiome.</title>
        <authorList>
            <person name="Gilroy R."/>
            <person name="Ravi A."/>
            <person name="Getino M."/>
            <person name="Pursley I."/>
            <person name="Horton D.L."/>
            <person name="Alikhan N.-F."/>
            <person name="Baker D."/>
            <person name="Gharbi K."/>
            <person name="Hall N."/>
            <person name="Watson M."/>
            <person name="Adriaenssens E.M."/>
            <person name="Foster-Nyarko E."/>
            <person name="Jarju S."/>
            <person name="Secka A."/>
            <person name="Antonio M."/>
            <person name="Oren A."/>
            <person name="Chaudhuri R."/>
            <person name="La Ragione R.M."/>
            <person name="Hildebrand F."/>
            <person name="Pallen M.J."/>
        </authorList>
    </citation>
    <scope>NUCLEOTIDE SEQUENCE [LARGE SCALE GENOMIC DNA]</scope>
    <source>
        <strain evidence="2 3">Sa2CUA2</strain>
    </source>
</reference>
<dbReference type="InterPro" id="IPR002686">
    <property type="entry name" value="Transposase_17"/>
</dbReference>
<keyword evidence="3" id="KW-1185">Reference proteome</keyword>
<dbReference type="NCBIfam" id="NF047646">
    <property type="entry name" value="REP_Tyr_transpos"/>
    <property type="match status" value="1"/>
</dbReference>